<name>A0A810NA03_9ACTN</name>
<dbReference type="Pfam" id="PF14765">
    <property type="entry name" value="PS-DH"/>
    <property type="match status" value="2"/>
</dbReference>
<dbReference type="InterPro" id="IPR016036">
    <property type="entry name" value="Malonyl_transacylase_ACP-bd"/>
</dbReference>
<dbReference type="Pfam" id="PF02801">
    <property type="entry name" value="Ketoacyl-synt_C"/>
    <property type="match status" value="3"/>
</dbReference>
<dbReference type="Gene3D" id="3.30.70.3290">
    <property type="match status" value="3"/>
</dbReference>
<dbReference type="PROSITE" id="PS00606">
    <property type="entry name" value="KS3_1"/>
    <property type="match status" value="3"/>
</dbReference>
<dbReference type="EMBL" id="AP023359">
    <property type="protein sequence ID" value="BCJ69234.1"/>
    <property type="molecule type" value="Genomic_DNA"/>
</dbReference>
<feature type="domain" description="Carrier" evidence="8">
    <location>
        <begin position="2051"/>
        <end position="2126"/>
    </location>
</feature>
<dbReference type="FunFam" id="3.40.47.10:FF:000019">
    <property type="entry name" value="Polyketide synthase type I"/>
    <property type="match status" value="3"/>
</dbReference>
<keyword evidence="4" id="KW-0511">Multifunctional enzyme</keyword>
<gene>
    <name evidence="11" type="ORF">Prubr_62550</name>
</gene>
<dbReference type="InterPro" id="IPR055123">
    <property type="entry name" value="SpnB-like_Rossmann"/>
</dbReference>
<dbReference type="Gene3D" id="3.40.50.11460">
    <property type="match status" value="1"/>
</dbReference>
<feature type="domain" description="Ketosynthase family 3 (KS3)" evidence="9">
    <location>
        <begin position="3910"/>
        <end position="4336"/>
    </location>
</feature>
<dbReference type="GO" id="GO:0031177">
    <property type="term" value="F:phosphopantetheine binding"/>
    <property type="evidence" value="ECO:0007669"/>
    <property type="project" value="InterPro"/>
</dbReference>
<dbReference type="Pfam" id="PF16197">
    <property type="entry name" value="KAsynt_C_assoc"/>
    <property type="match status" value="3"/>
</dbReference>
<dbReference type="Pfam" id="PF00109">
    <property type="entry name" value="ketoacyl-synt"/>
    <property type="match status" value="3"/>
</dbReference>
<dbReference type="Pfam" id="PF08659">
    <property type="entry name" value="KR"/>
    <property type="match status" value="4"/>
</dbReference>
<dbReference type="PROSITE" id="PS00012">
    <property type="entry name" value="PHOSPHOPANTETHEINE"/>
    <property type="match status" value="4"/>
</dbReference>
<evidence type="ECO:0000256" key="1">
    <source>
        <dbReference type="ARBA" id="ARBA00022450"/>
    </source>
</evidence>
<dbReference type="Gene3D" id="1.10.1200.10">
    <property type="entry name" value="ACP-like"/>
    <property type="match status" value="4"/>
</dbReference>
<dbReference type="PANTHER" id="PTHR43775">
    <property type="entry name" value="FATTY ACID SYNTHASE"/>
    <property type="match status" value="1"/>
</dbReference>
<dbReference type="InterPro" id="IPR013968">
    <property type="entry name" value="PKS_KR"/>
</dbReference>
<dbReference type="SUPFAM" id="SSF53901">
    <property type="entry name" value="Thiolase-like"/>
    <property type="match status" value="3"/>
</dbReference>
<dbReference type="SMART" id="SM00827">
    <property type="entry name" value="PKS_AT"/>
    <property type="match status" value="3"/>
</dbReference>
<feature type="domain" description="Ketosynthase family 3 (KS3)" evidence="9">
    <location>
        <begin position="2145"/>
        <end position="2571"/>
    </location>
</feature>
<sequence length="5493" mass="565475">MFTPRLVRAVAGSGSVPSLGAGTVVVTGGTGALGAVVAQHLVSVWSVRSLVLVSRQGPEAPGARDLVDELAGLGAEVRVVACDVTDRAQVHGLVGEVAASGRLAGVVHAAGVLDDAVLTGITSERLDRVLAPKVDAAWWLHEATAGLDLDLFVLFSSVAGVLGSPGQAAYAAGNSFLDGLASHRRGLGLPAVSLAWGMWDTDGMAATLGEADRARASRAGLTPMSVDVAVELFDAAVSADRPVLVPAVLDLAAMRTRAAGTVVPSLLRALLGSAVTRRQAGQGDWGDRLAGLPVEEARERVGALVRGLVAQVLGHGSAERVPADRAFRELGFDSLTAVDLRNRVNAATGLRLSSTSVFDYPTPDALTAHVHEQLSGRTAARTRTALTAGVDEPIAIVGMACRYPGGVSSPDELWALLAAGGDGVSEFPVDRGWDLDRLFDPDPDRSGTSYTRHGGFLHSAAEFDSGFFGISPREALAMDPQQRLLLETSWETFESAGLDPQRLRGSSTGVFAGVMYHDYASQLMDVPEGVEGYVGTGTSGSVLSGRVAYTFGLEGPAVTVDTACSSSLVALHLAAQALRSGECDYALAGGVTVMATPGTFVEFSRQRGLAADGRCKSFAASADGTGWAEGVGMLLVQRLSDAQRDGRRILAVVRGSAINQDGASNGLTAPNGPSQQRVIRQALASARLAPGDVDAVEAHGTGTTLGDPIEAQALLATYGQDRPADRPLWLGSVKSNIGHTQAAAGVAGIIKMVMAMRHGLVPPTLHVDEPSPHVDWTAGAVSLATEAMPWPVVDRPRRAAVSSFGISGTNAHVILEQPPVVDGELVEDGPAAAGDPATLVPVLVSARSATAVAGQAERWAGWLAGNSDLRPVDVGWSSVTARSVLEHRAVVLAEDRVDLLAGLRGLAAGVPSGAVVTGEAARRGQLAVLFSGQGAQRAGMGRELYASFPVFATALDEVCGHLDGLLPQGLREVLFAGAGSAEAGLLDQTVFTQAGLFAVEVALFRLVESFGIVPDFVGGHSIGEVTAAHVAGVLSLADACALVAARGRLMQALPAGGGMLAVGADEATVRESLAGLVGVGVAAVNGPAAVVVSGANDALDGVEAFWSGRGVRTRRLRVSHAFHSPLMEPMLAEFRAALTELTFREPLLPVVSNVTGALADPDEIRTPDYWVRHVREAVRYADGIAALHTAGVDTFLEIGPQSVLTAMNADLLPDEDVSSVATLRKDRAEAHALLHALAELHVHGIPVTWTQWYTDAGARRVELPTYVFEHQRFWPAPGRPRLGDVTGAGLGLADHPLLGASVDLAGDGEVVLTGRLSLASQPWLADHAVTGAVLLPGTALVELAVRAGDEVGMSRVRELTVATPLVLPASGAVRIQVRVGEPTDPIHRTVTVHSRNADDDGAGWTLHAEGILEPALPDEPTPVAWPPAGAVEVDLTGWYPALAEHGLSYGPVFQGLRRAWTADGAVYAEIALPDDGVDDVDTYGVHPALLDAALHPIGLLLTEDAPGPRVPFAFGGVQVHASGARALRVRLTRDGSAVRLVARDEAGEPVVSVDSLTLRELTGVSAAGSRARSLFEITWQVEQVTPVDETAGWALLGAGSPAALSAAPAFADPAALAAAVADGVPAPRFVLLPVPAVEADAEELPGAVRAAVSAVLGTVQSWLGSDVPAESRLVVLTRGAVAAVDSDRVPGLAGSGVWGLLRSAQSEHPDRIVLADVDTDPDADVLAVLAATAVDPSPTGGQVAVRAGRVYAPRLVRTAVPAAVEAAQPITGTVLVTGGTGALGAVIAAHLIRAHGVRSLVLVSRHGLEAPGAREMVDRLAGLGAEVRVVACDVTDRAQVHGLVGEVTASGRLAGVVHAAGVLDDAVLTGITSERLGRVLAPKVDAAWWLHEATVGLDLDLFVLFSSIAGVLGSPGQAAYAAGNTFLDALASHRRGLGLPAVSLAWGMWDTDGMAATLGEADRARSARAGLAPMSAEVGVELFDAAVSAGRPVLVPAVLDLAAMRVQVGVTGVPALLRVLLGVSSSSSRRQAGQGGWGARLVGLSVEEGRARVGALVRGLVAQVLGHGSAERVPADRAFRELGFDSLTAVDLRNRVNAATGLRLSSTLVFDYPSPLVLAEHVYQELVGVPAVVSGAAAGVAVGVDEPVAIVGMACRFPGGVSSPDELWSLLAAGGDGVSEFPVDRGWDLDGLFDPDPDRSGTSYARHGGFLHDAAQFDPGFFGISPREALAMDPQQRLLLETSWETFESAGLDPAGLRGSRTGVFAGVMYHDYVSRLTDTPDGVEGFVGTGTSGSVISGRVAYTFGLEGPAVTVDTACSSSLVALHLAAQALRSGECDYALAGGVTVMATPGTFIEFSRQRGLAVDGRCKAFAGAADGTGWGEGVGMLLVQRLSDAQRDGRRILAVVRSSAINQDGASNGLTAPNGPSQQRVIRQALASARLTPGDVDAVEAHGTGTTLGDPIEAQALLATYGQDRPADRPLWLGSVKSNIGHTQAAAGVAGIIKMVMAMRHGVVPPTLHVDEPSPHVDWTAGAVALATEVTPWPVVDRPRRAAVSSFGISGTNAHVILEQPPVIDGGVVTDGTGSGVGREMTDGDSGHPALPVPVLVSARSGGALSLQAGRWAGWLAGDAGLRPVDVGWSSVTTRTVLEHRAVVLAEGREGLLAGLRGLASGESSGAVVTGATTVNGSLAVLFSGQGAQRAGMGRELYAAFPVFAAALDEVCGLFDGLLPQGLREVLFAEAGSAEADLLDQTVFTQAGLFAVEVALFRLVESFGIVPDYVGGHSIGEVTAAHVAGVLSLADACVLVAARGRLMQALPTGGGMLAVGADEAAVLASLAELTGQGADATGSAGRVGIAAVNGPSAVVVSGDVATLDDLDAFWSGKGLRTRRLRVSHAFHSALMEPMLAEFRAALTELTFREPLLPVVSNLTGALADPDEIRTPDYWVRHVREAVRYADGVTALRAAGVDTFLEIGPQSVLTAMNAEVLPEDVSSVAVQRRDRAEAHALLLALAELHVHGVPVTWTQWYTGAGAARVDLPTYAFEHQRFWPAPARSRLGDVTGAGLGLADHPLLGAAVRLADGDGVLLTGRLSVSSHAWLADHVVSGSVIVPGTALVELVVRAGDEVGASRVRELTLGVPLVLPASGGVRVQVRVGAADEAGVRGVTVHSQADGDDEALWVRHAEGVLEAPGVDEPVIGAWPPVGASEVDLAGWYSGLVERGLSYGPVFQGLRRAWTSGGGVFAEVALPDDVAGDAAGFGVHPALLDAALHAMGLLLTDAGDNGDGSGPRVPFAFEGVQVHASGAGVLRVWLTRDGSAVRLVAVDEAGAPVVSVDSLVLREMSGLPVSGVAGRSLFEVSWQVESVEQVAPAGWVVLGGEVAGLASYVDVEAVVAAGVSPAVLVVPVPAVGVGLPDAVRGVVAGVLAVVQSWLAADALAESRLVVVTRGGVAAVGSDGVSDLGGAGVWGLLRSAQSEHPDRIVLADLDADADLDVAMAGLLAGVVADTSATGGQVAVRGGRVFTPRLTRAAGGTTSVRSLGEGTVVVTGGTGALGTVIAAHLIRVHGVRSLVLVSRQGPEAPGARDLVDELAGLGAEVRVVACDVTDRAQVHGLVGEVAASGRLAGVVHAAGVLDDAVLTGITSERLDRVLAPKVDAAWWLHEATAGLDLDLFVLFSSVAGVLGSPGQAAYAAGNSFLDGLAAHRRGLGLPAVSLAWGMWDADGMAASVGDVDRARASRAGLAPMSAETGVELFDAAVSAGRPLLVPAVMDLAAMRAQAGATGSVPALLRVLLGVSSTRRQAGQGSWGDRLAGLPVEEARERVGALVRGLVAQVLGHGSAERVPADKAFRELGFDSLTAVDLRNRVNAATGLRLPSTLVFDYPTPDALTAHLHEQLSGRTAARTRTALTAGVDEPIAIVGMACRYPGGVESPDGLWALLAAGGDGISEFPVDRGWDLDGLFDPDPNRSGTSYTHHGGFLHGAAEFDPAFFGISPREALAMDPQQRLLLETSWETFESAGLDPAGLRGSRTGVFAGVMYHDYASQLVGVGEGVEGYVGTGNSGSVISGRVAYTFGLEGPAVTVDTACSSSLVALHLAAQALRSGECDYALAGGVTVMATPGTFVEFSRQQGLSRDGRCKAFAGAADGTGWSEGVGMLLVQRLSDARRDGRRILAVVRGSAINQDGASNGLTAPNGPSQQRVIRQALASARLTPGDVDAVEAHGTGTTLGDPIEAQALLATYGQDRPADRPLWLGSIKSNIGHTQAAAGVAGIIKMVMAMRHGVVPPTLHVDEPSPHVDWTAGAVSLATEATPWPVVDRPRRAAVSSFGISGTNAHVILEQPPVIDGEPVVRPGAGQEKADGSDFTGDSDRPALPVPVLVSARSGGALARQAGRWSAWLAGNPDLRPVDVGWSSATTRSVLDHRAVVLAADREGLLAGLRGLASGESSGAVVTGATTVNGSLAVLFSGQGAQRAGMGRELYASFPVFATALDEVCGLFDGLLPQGLREVLFAEAGSAEAELLDQTVFTQAGLFAVEVALFRLVESFGVVPDYVGGHSIGEVTAAHVAGVLSLTDACALVAARGRLMQALPAGGGMLAVGTDEAAVRESLAGLAGVGVAAVNGPSAVVVSGAIDVLDGVEAFWSGKGVRTRRLRVSHAFHSPLMEPMLAEFRAALTELTFRDPLLPMVSNLTGALAAPDEIRTPDYWVRHVREAVRYADGIAALRAAGADTFLEVGPSAVLTAMNADLLTEQAAAIATLRTGSAEPTALLTALSAHWATGGTVDWTGALTALAGPAPAPRTLPELPTYPFQRDRYWPTSAATTGTGAGTDAVDAAFWRAVSDGDLDRLGIDASQPLRELLPELDSWRRRQESDGTLTGWRYRITWRPRRLTAGQPGTWLLIAPKREISGEVAAALTAVGAVVHVLTVDAATISRDGIAAELVAARDAYQPTAVLSLLALDEAPHPEQPTLPTGLAANLLLMQAHVDGPAVPLWLATTGAVATDDEPVAHPAQATTWGFGLAAALEHPRHVGGVVDLPGGLPADVAGALAAALTNVEGEDQLAVRASGTYARRLVRHTGAAVVDGYAPHGTVLIGGGAGPVARQTTAWLTGAGAQVLPLDDPAGGKLADRIAQIAADGRPVTAVVYLPAETGDLPLARLTLADLAADLVATVGDLPRYADELEHQSSGPLVLCSSISGVWGLAGRTGQAAGDALLHALATNRQRAGRPVTWVAWGPRQDGAEAADLEQLGRRGLPGMPAELAGEAFRQAVRDGSLVVVADVRWDRFAPVLATIRPQPLIAEIPEAAEAVRALDDEGTADDAAVTALLERLMPLGEAARDEVLVDLVTRQAATVLGHTDTGQLSPARAFREVGFDSMTAVELRNRLRAATGVTLPASVVFDFPTPLALARHLRGLVVSGGENATAGLLTELEKVDGLFTAGAPDPLTRQKLLVQMQAFIARWGDDRSEPESEPVTQSLHDASDAEIFEFIHRELGGPGGNF</sequence>
<evidence type="ECO:0000256" key="7">
    <source>
        <dbReference type="SAM" id="MobiDB-lite"/>
    </source>
</evidence>
<dbReference type="PANTHER" id="PTHR43775:SF51">
    <property type="entry name" value="INACTIVE PHENOLPHTHIOCEROL SYNTHESIS POLYKETIDE SYNTHASE TYPE I PKS1-RELATED"/>
    <property type="match status" value="1"/>
</dbReference>
<dbReference type="InterPro" id="IPR042104">
    <property type="entry name" value="PKS_dehydratase_sf"/>
</dbReference>
<dbReference type="InterPro" id="IPR014030">
    <property type="entry name" value="Ketoacyl_synth_N"/>
</dbReference>
<feature type="domain" description="PKS/mFAS DH" evidence="10">
    <location>
        <begin position="1295"/>
        <end position="1567"/>
    </location>
</feature>
<dbReference type="SUPFAM" id="SSF52151">
    <property type="entry name" value="FabD/lysophospholipase-like"/>
    <property type="match status" value="3"/>
</dbReference>
<dbReference type="Pfam" id="PF21089">
    <property type="entry name" value="PKS_DH_N"/>
    <property type="match status" value="2"/>
</dbReference>
<dbReference type="InterPro" id="IPR020806">
    <property type="entry name" value="PKS_PP-bd"/>
</dbReference>
<dbReference type="Gene3D" id="3.10.129.110">
    <property type="entry name" value="Polyketide synthase dehydratase"/>
    <property type="match status" value="2"/>
</dbReference>
<dbReference type="Gene3D" id="6.10.140.1830">
    <property type="match status" value="1"/>
</dbReference>
<accession>A0A810NA03</accession>
<dbReference type="SUPFAM" id="SSF55048">
    <property type="entry name" value="Probable ACP-binding domain of malonyl-CoA ACP transacylase"/>
    <property type="match status" value="3"/>
</dbReference>
<dbReference type="Gene3D" id="3.40.47.10">
    <property type="match status" value="3"/>
</dbReference>
<organism evidence="11 12">
    <name type="scientific">Polymorphospora rubra</name>
    <dbReference type="NCBI Taxonomy" id="338584"/>
    <lineage>
        <taxon>Bacteria</taxon>
        <taxon>Bacillati</taxon>
        <taxon>Actinomycetota</taxon>
        <taxon>Actinomycetes</taxon>
        <taxon>Micromonosporales</taxon>
        <taxon>Micromonosporaceae</taxon>
        <taxon>Polymorphospora</taxon>
    </lineage>
</organism>
<dbReference type="InterPro" id="IPR020807">
    <property type="entry name" value="PKS_DH"/>
</dbReference>
<evidence type="ECO:0000313" key="12">
    <source>
        <dbReference type="Proteomes" id="UP000680866"/>
    </source>
</evidence>
<keyword evidence="1" id="KW-0596">Phosphopantetheine</keyword>
<keyword evidence="2" id="KW-0597">Phosphoprotein</keyword>
<feature type="domain" description="Carrier" evidence="8">
    <location>
        <begin position="3818"/>
        <end position="3893"/>
    </location>
</feature>
<dbReference type="InterPro" id="IPR032821">
    <property type="entry name" value="PKS_assoc"/>
</dbReference>
<dbReference type="KEGG" id="pry:Prubr_62550"/>
<keyword evidence="3" id="KW-0808">Transferase</keyword>
<dbReference type="InterPro" id="IPR009081">
    <property type="entry name" value="PP-bd_ACP"/>
</dbReference>
<dbReference type="InterPro" id="IPR016035">
    <property type="entry name" value="Acyl_Trfase/lysoPLipase"/>
</dbReference>
<dbReference type="PROSITE" id="PS52004">
    <property type="entry name" value="KS3_2"/>
    <property type="match status" value="3"/>
</dbReference>
<feature type="domain" description="Carrier" evidence="8">
    <location>
        <begin position="5333"/>
        <end position="5408"/>
    </location>
</feature>
<reference evidence="11" key="1">
    <citation type="submission" date="2020-08" db="EMBL/GenBank/DDBJ databases">
        <title>Whole genome shotgun sequence of Polymorphospora rubra NBRC 101157.</title>
        <authorList>
            <person name="Komaki H."/>
            <person name="Tamura T."/>
        </authorList>
    </citation>
    <scope>NUCLEOTIDE SEQUENCE</scope>
    <source>
        <strain evidence="11">NBRC 101157</strain>
    </source>
</reference>
<dbReference type="InterPro" id="IPR036736">
    <property type="entry name" value="ACP-like_sf"/>
</dbReference>
<feature type="region of interest" description="N-terminal hotdog fold" evidence="6">
    <location>
        <begin position="1295"/>
        <end position="1419"/>
    </location>
</feature>
<dbReference type="FunFam" id="3.40.366.10:FF:000002">
    <property type="entry name" value="Probable polyketide synthase 2"/>
    <property type="match status" value="2"/>
</dbReference>
<dbReference type="Gene3D" id="3.40.366.10">
    <property type="entry name" value="Malonyl-Coenzyme A Acyl Carrier Protein, domain 2"/>
    <property type="match status" value="3"/>
</dbReference>
<evidence type="ECO:0000256" key="6">
    <source>
        <dbReference type="PROSITE-ProRule" id="PRU01363"/>
    </source>
</evidence>
<dbReference type="InterPro" id="IPR049552">
    <property type="entry name" value="PKS_DH_N"/>
</dbReference>
<dbReference type="Pfam" id="PF18369">
    <property type="entry name" value="PKS_DE"/>
    <property type="match status" value="1"/>
</dbReference>
<dbReference type="FunFam" id="1.10.1200.10:FF:000007">
    <property type="entry name" value="Probable polyketide synthase pks17"/>
    <property type="match status" value="4"/>
</dbReference>
<feature type="active site" description="Proton acceptor; for dehydratase activity" evidence="6">
    <location>
        <position position="3101"/>
    </location>
</feature>
<evidence type="ECO:0000256" key="5">
    <source>
        <dbReference type="ARBA" id="ARBA00023315"/>
    </source>
</evidence>
<dbReference type="InterPro" id="IPR020841">
    <property type="entry name" value="PKS_Beta-ketoAc_synthase_dom"/>
</dbReference>
<dbReference type="InterPro" id="IPR016039">
    <property type="entry name" value="Thiolase-like"/>
</dbReference>
<dbReference type="PROSITE" id="PS52019">
    <property type="entry name" value="PKS_MFAS_DH"/>
    <property type="match status" value="2"/>
</dbReference>
<dbReference type="InterPro" id="IPR041618">
    <property type="entry name" value="PKS_DE"/>
</dbReference>
<dbReference type="InterPro" id="IPR014043">
    <property type="entry name" value="Acyl_transferase_dom"/>
</dbReference>
<dbReference type="Pfam" id="PF00698">
    <property type="entry name" value="Acyl_transf_1"/>
    <property type="match status" value="3"/>
</dbReference>
<dbReference type="Pfam" id="PF00550">
    <property type="entry name" value="PP-binding"/>
    <property type="match status" value="4"/>
</dbReference>
<dbReference type="InterPro" id="IPR049551">
    <property type="entry name" value="PKS_DH_C"/>
</dbReference>
<dbReference type="InterPro" id="IPR006162">
    <property type="entry name" value="Ppantetheine_attach_site"/>
</dbReference>
<dbReference type="InterPro" id="IPR018201">
    <property type="entry name" value="Ketoacyl_synth_AS"/>
</dbReference>
<feature type="region of interest" description="C-terminal hotdog fold" evidence="6">
    <location>
        <begin position="3204"/>
        <end position="3362"/>
    </location>
</feature>
<dbReference type="InterPro" id="IPR049900">
    <property type="entry name" value="PKS_mFAS_DH"/>
</dbReference>
<dbReference type="GO" id="GO:0006633">
    <property type="term" value="P:fatty acid biosynthetic process"/>
    <property type="evidence" value="ECO:0007669"/>
    <property type="project" value="InterPro"/>
</dbReference>
<proteinExistence type="predicted"/>
<dbReference type="SUPFAM" id="SSF47336">
    <property type="entry name" value="ACP-like"/>
    <property type="match status" value="4"/>
</dbReference>
<feature type="region of interest" description="C-terminal hotdog fold" evidence="6">
    <location>
        <begin position="1430"/>
        <end position="1567"/>
    </location>
</feature>
<feature type="active site" description="Proton acceptor; for dehydratase activity" evidence="6">
    <location>
        <position position="1327"/>
    </location>
</feature>
<evidence type="ECO:0000256" key="3">
    <source>
        <dbReference type="ARBA" id="ARBA00022679"/>
    </source>
</evidence>
<dbReference type="InterPro" id="IPR001227">
    <property type="entry name" value="Ac_transferase_dom_sf"/>
</dbReference>
<dbReference type="InterPro" id="IPR050091">
    <property type="entry name" value="PKS_NRPS_Biosynth_Enz"/>
</dbReference>
<dbReference type="GO" id="GO:0004315">
    <property type="term" value="F:3-oxoacyl-[acyl-carrier-protein] synthase activity"/>
    <property type="evidence" value="ECO:0007669"/>
    <property type="project" value="InterPro"/>
</dbReference>
<dbReference type="SMART" id="SM00822">
    <property type="entry name" value="PKS_KR"/>
    <property type="match status" value="3"/>
</dbReference>
<dbReference type="InterPro" id="IPR057326">
    <property type="entry name" value="KR_dom"/>
</dbReference>
<dbReference type="GO" id="GO:0004312">
    <property type="term" value="F:fatty acid synthase activity"/>
    <property type="evidence" value="ECO:0007669"/>
    <property type="project" value="TreeGrafter"/>
</dbReference>
<evidence type="ECO:0000313" key="11">
    <source>
        <dbReference type="EMBL" id="BCJ69234.1"/>
    </source>
</evidence>
<dbReference type="Gene3D" id="3.40.50.720">
    <property type="entry name" value="NAD(P)-binding Rossmann-like Domain"/>
    <property type="match status" value="4"/>
</dbReference>
<dbReference type="SMART" id="SM00826">
    <property type="entry name" value="PKS_DH"/>
    <property type="match status" value="2"/>
</dbReference>
<feature type="domain" description="Ketosynthase family 3 (KS3)" evidence="9">
    <location>
        <begin position="391"/>
        <end position="817"/>
    </location>
</feature>
<keyword evidence="12" id="KW-1185">Reference proteome</keyword>
<dbReference type="InterPro" id="IPR014031">
    <property type="entry name" value="Ketoacyl_synth_C"/>
</dbReference>
<dbReference type="PROSITE" id="PS50075">
    <property type="entry name" value="CARRIER"/>
    <property type="match status" value="4"/>
</dbReference>
<dbReference type="SMART" id="SM00825">
    <property type="entry name" value="PKS_KS"/>
    <property type="match status" value="3"/>
</dbReference>
<dbReference type="SMART" id="SM00823">
    <property type="entry name" value="PKS_PP"/>
    <property type="match status" value="4"/>
</dbReference>
<evidence type="ECO:0000259" key="9">
    <source>
        <dbReference type="PROSITE" id="PS52004"/>
    </source>
</evidence>
<dbReference type="InterPro" id="IPR036291">
    <property type="entry name" value="NAD(P)-bd_dom_sf"/>
</dbReference>
<dbReference type="Proteomes" id="UP000680866">
    <property type="component" value="Chromosome"/>
</dbReference>
<feature type="active site" description="Proton donor; for dehydratase activity" evidence="6">
    <location>
        <position position="3265"/>
    </location>
</feature>
<feature type="region of interest" description="N-terminal hotdog fold" evidence="6">
    <location>
        <begin position="3069"/>
        <end position="3193"/>
    </location>
</feature>
<dbReference type="SUPFAM" id="SSF51735">
    <property type="entry name" value="NAD(P)-binding Rossmann-fold domains"/>
    <property type="match status" value="7"/>
</dbReference>
<feature type="active site" description="Proton donor; for dehydratase activity" evidence="6">
    <location>
        <position position="1491"/>
    </location>
</feature>
<protein>
    <submittedName>
        <fullName evidence="11">Uncharacterized protein</fullName>
    </submittedName>
</protein>
<keyword evidence="5" id="KW-0012">Acyltransferase</keyword>
<dbReference type="CDD" id="cd08956">
    <property type="entry name" value="KR_3_FAS_SDR_x"/>
    <property type="match status" value="3"/>
</dbReference>
<feature type="domain" description="Carrier" evidence="8">
    <location>
        <begin position="299"/>
        <end position="374"/>
    </location>
</feature>
<feature type="domain" description="PKS/mFAS DH" evidence="10">
    <location>
        <begin position="3069"/>
        <end position="3362"/>
    </location>
</feature>
<evidence type="ECO:0000256" key="2">
    <source>
        <dbReference type="ARBA" id="ARBA00022553"/>
    </source>
</evidence>
<evidence type="ECO:0000256" key="4">
    <source>
        <dbReference type="ARBA" id="ARBA00023268"/>
    </source>
</evidence>
<dbReference type="Pfam" id="PF22953">
    <property type="entry name" value="SpnB_Rossmann"/>
    <property type="match status" value="2"/>
</dbReference>
<dbReference type="CDD" id="cd00833">
    <property type="entry name" value="PKS"/>
    <property type="match status" value="3"/>
</dbReference>
<evidence type="ECO:0000259" key="8">
    <source>
        <dbReference type="PROSITE" id="PS50075"/>
    </source>
</evidence>
<dbReference type="CDD" id="cd08952">
    <property type="entry name" value="KR_1_SDR_x"/>
    <property type="match status" value="1"/>
</dbReference>
<evidence type="ECO:0000259" key="10">
    <source>
        <dbReference type="PROSITE" id="PS52019"/>
    </source>
</evidence>
<dbReference type="SMART" id="SM01294">
    <property type="entry name" value="PKS_PP_betabranch"/>
    <property type="match status" value="4"/>
</dbReference>
<feature type="region of interest" description="Disordered" evidence="7">
    <location>
        <begin position="4346"/>
        <end position="4366"/>
    </location>
</feature>